<keyword evidence="7" id="KW-1185">Reference proteome</keyword>
<evidence type="ECO:0000256" key="4">
    <source>
        <dbReference type="SAM" id="MobiDB-lite"/>
    </source>
</evidence>
<name>A0A1Y2HJV9_9FUNG</name>
<reference evidence="6 7" key="1">
    <citation type="submission" date="2016-07" db="EMBL/GenBank/DDBJ databases">
        <title>Pervasive Adenine N6-methylation of Active Genes in Fungi.</title>
        <authorList>
            <consortium name="DOE Joint Genome Institute"/>
            <person name="Mondo S.J."/>
            <person name="Dannebaum R.O."/>
            <person name="Kuo R.C."/>
            <person name="Labutti K."/>
            <person name="Haridas S."/>
            <person name="Kuo A."/>
            <person name="Salamov A."/>
            <person name="Ahrendt S.R."/>
            <person name="Lipzen A."/>
            <person name="Sullivan W."/>
            <person name="Andreopoulos W.B."/>
            <person name="Clum A."/>
            <person name="Lindquist E."/>
            <person name="Daum C."/>
            <person name="Ramamoorthy G.K."/>
            <person name="Gryganskyi A."/>
            <person name="Culley D."/>
            <person name="Magnuson J.K."/>
            <person name="James T.Y."/>
            <person name="O'Malley M.A."/>
            <person name="Stajich J.E."/>
            <person name="Spatafora J.W."/>
            <person name="Visel A."/>
            <person name="Grigoriev I.V."/>
        </authorList>
    </citation>
    <scope>NUCLEOTIDE SEQUENCE [LARGE SCALE GENOMIC DNA]</scope>
    <source>
        <strain evidence="6 7">PL171</strain>
    </source>
</reference>
<dbReference type="PANTHER" id="PTHR13780">
    <property type="entry name" value="AMP-ACTIVATED PROTEIN KINASE, GAMMA REGULATORY SUBUNIT"/>
    <property type="match status" value="1"/>
</dbReference>
<evidence type="ECO:0000313" key="7">
    <source>
        <dbReference type="Proteomes" id="UP000193411"/>
    </source>
</evidence>
<feature type="region of interest" description="Disordered" evidence="4">
    <location>
        <begin position="105"/>
        <end position="135"/>
    </location>
</feature>
<dbReference type="InterPro" id="IPR050511">
    <property type="entry name" value="AMPK_gamma/SDS23_families"/>
</dbReference>
<dbReference type="Gene3D" id="3.10.580.10">
    <property type="entry name" value="CBS-domain"/>
    <property type="match status" value="2"/>
</dbReference>
<dbReference type="GO" id="GO:0004865">
    <property type="term" value="F:protein serine/threonine phosphatase inhibitor activity"/>
    <property type="evidence" value="ECO:0007669"/>
    <property type="project" value="TreeGrafter"/>
</dbReference>
<dbReference type="PANTHER" id="PTHR13780:SF36">
    <property type="entry name" value="CBS DOMAIN-CONTAINING PROTEIN"/>
    <property type="match status" value="1"/>
</dbReference>
<protein>
    <recommendedName>
        <fullName evidence="5">CBS domain-containing protein</fullName>
    </recommendedName>
</protein>
<dbReference type="PROSITE" id="PS51371">
    <property type="entry name" value="CBS"/>
    <property type="match status" value="4"/>
</dbReference>
<feature type="domain" description="CBS" evidence="5">
    <location>
        <begin position="240"/>
        <end position="303"/>
    </location>
</feature>
<organism evidence="6 7">
    <name type="scientific">Catenaria anguillulae PL171</name>
    <dbReference type="NCBI Taxonomy" id="765915"/>
    <lineage>
        <taxon>Eukaryota</taxon>
        <taxon>Fungi</taxon>
        <taxon>Fungi incertae sedis</taxon>
        <taxon>Blastocladiomycota</taxon>
        <taxon>Blastocladiomycetes</taxon>
        <taxon>Blastocladiales</taxon>
        <taxon>Catenariaceae</taxon>
        <taxon>Catenaria</taxon>
    </lineage>
</organism>
<keyword evidence="2 3" id="KW-0129">CBS domain</keyword>
<dbReference type="Proteomes" id="UP000193411">
    <property type="component" value="Unassembled WGS sequence"/>
</dbReference>
<feature type="domain" description="CBS" evidence="5">
    <location>
        <begin position="33"/>
        <end position="94"/>
    </location>
</feature>
<dbReference type="GO" id="GO:0042149">
    <property type="term" value="P:cellular response to glucose starvation"/>
    <property type="evidence" value="ECO:0007669"/>
    <property type="project" value="TreeGrafter"/>
</dbReference>
<dbReference type="EMBL" id="MCFL01000025">
    <property type="protein sequence ID" value="ORZ34865.1"/>
    <property type="molecule type" value="Genomic_DNA"/>
</dbReference>
<dbReference type="AlphaFoldDB" id="A0A1Y2HJV9"/>
<accession>A0A1Y2HJV9</accession>
<dbReference type="OrthoDB" id="449052at2759"/>
<evidence type="ECO:0000313" key="6">
    <source>
        <dbReference type="EMBL" id="ORZ34865.1"/>
    </source>
</evidence>
<dbReference type="Pfam" id="PF00571">
    <property type="entry name" value="CBS"/>
    <property type="match status" value="4"/>
</dbReference>
<keyword evidence="1" id="KW-0677">Repeat</keyword>
<dbReference type="SUPFAM" id="SSF54631">
    <property type="entry name" value="CBS-domain pair"/>
    <property type="match status" value="2"/>
</dbReference>
<dbReference type="SMART" id="SM00116">
    <property type="entry name" value="CBS"/>
    <property type="match status" value="4"/>
</dbReference>
<proteinExistence type="predicted"/>
<gene>
    <name evidence="6" type="ORF">BCR44DRAFT_119895</name>
</gene>
<feature type="domain" description="CBS" evidence="5">
    <location>
        <begin position="165"/>
        <end position="225"/>
    </location>
</feature>
<dbReference type="STRING" id="765915.A0A1Y2HJV9"/>
<comment type="caution">
    <text evidence="6">The sequence shown here is derived from an EMBL/GenBank/DDBJ whole genome shotgun (WGS) entry which is preliminary data.</text>
</comment>
<evidence type="ECO:0000256" key="2">
    <source>
        <dbReference type="ARBA" id="ARBA00023122"/>
    </source>
</evidence>
<evidence type="ECO:0000256" key="1">
    <source>
        <dbReference type="ARBA" id="ARBA00022737"/>
    </source>
</evidence>
<dbReference type="CDD" id="cd02205">
    <property type="entry name" value="CBS_pair_SF"/>
    <property type="match status" value="1"/>
</dbReference>
<evidence type="ECO:0000256" key="3">
    <source>
        <dbReference type="PROSITE-ProRule" id="PRU00703"/>
    </source>
</evidence>
<sequence length="380" mass="41870">MSPIFNEEQHAQLRAAWARTHVDDLLKAHWKSTSTAVVTVDSTMSCEEAFDRLVQHNINAAPVWDAETKAYVGMVSMLDVVEFVLMLVKANKAVWQEMDAELATRPATSSGTHAGAAHARSAPGQEQQRAASAKETDARGLAIAEIASRIRQVKPIPVSYISDLAKRDPFMCLPRTATLDKAMDIFAKGIHRIVITESEAEPANLVGILTQSDMTHWLSENGTQSPFDQVLKMKLSELRLSQPKDIIYVKSFQPVLEALQSMQANRVSSVAVVDASDRLLGNISATDVKHIMRHLRYGVLFESCAQFIGGVKTRQMLENAGKDTVPVIQVSPNASLSQVLRLLVVTRVHRVWCTQQDSHASNFQSPVAVVSLTDILRVLL</sequence>
<dbReference type="InterPro" id="IPR000644">
    <property type="entry name" value="CBS_dom"/>
</dbReference>
<evidence type="ECO:0000259" key="5">
    <source>
        <dbReference type="PROSITE" id="PS51371"/>
    </source>
</evidence>
<dbReference type="InterPro" id="IPR046342">
    <property type="entry name" value="CBS_dom_sf"/>
</dbReference>
<feature type="domain" description="CBS" evidence="5">
    <location>
        <begin position="322"/>
        <end position="380"/>
    </location>
</feature>